<reference evidence="3" key="1">
    <citation type="submission" date="2021-02" db="EMBL/GenBank/DDBJ databases">
        <authorList>
            <person name="Nowell W R."/>
        </authorList>
    </citation>
    <scope>NUCLEOTIDE SEQUENCE</scope>
</reference>
<dbReference type="Proteomes" id="UP000663836">
    <property type="component" value="Unassembled WGS sequence"/>
</dbReference>
<feature type="compositionally biased region" description="Low complexity" evidence="2">
    <location>
        <begin position="52"/>
        <end position="62"/>
    </location>
</feature>
<name>A0A820N5M3_9BILA</name>
<proteinExistence type="predicted"/>
<dbReference type="EMBL" id="CAJOBD010061052">
    <property type="protein sequence ID" value="CAF4383162.1"/>
    <property type="molecule type" value="Genomic_DNA"/>
</dbReference>
<comment type="caution">
    <text evidence="3">The sequence shown here is derived from an EMBL/GenBank/DDBJ whole genome shotgun (WGS) entry which is preliminary data.</text>
</comment>
<evidence type="ECO:0000256" key="1">
    <source>
        <dbReference type="SAM" id="Coils"/>
    </source>
</evidence>
<feature type="non-terminal residue" evidence="3">
    <location>
        <position position="123"/>
    </location>
</feature>
<evidence type="ECO:0000313" key="4">
    <source>
        <dbReference type="Proteomes" id="UP000663836"/>
    </source>
</evidence>
<feature type="region of interest" description="Disordered" evidence="2">
    <location>
        <begin position="52"/>
        <end position="81"/>
    </location>
</feature>
<accession>A0A820N5M3</accession>
<dbReference type="AlphaFoldDB" id="A0A820N5M3"/>
<evidence type="ECO:0000313" key="3">
    <source>
        <dbReference type="EMBL" id="CAF4383162.1"/>
    </source>
</evidence>
<protein>
    <submittedName>
        <fullName evidence="3">Uncharacterized protein</fullName>
    </submittedName>
</protein>
<sequence>EKERLRVEFEREASELRRQCKEERLTKEELQRKYNDLKGQYDNEIDALNYNKNNQKDQQLNNDRNKTKKKINSNKQKCDEQISFNDQYENDDNISISIDQMDSQEKLQRLHELENKLIGGEEI</sequence>
<organism evidence="3 4">
    <name type="scientific">Rotaria sordida</name>
    <dbReference type="NCBI Taxonomy" id="392033"/>
    <lineage>
        <taxon>Eukaryota</taxon>
        <taxon>Metazoa</taxon>
        <taxon>Spiralia</taxon>
        <taxon>Gnathifera</taxon>
        <taxon>Rotifera</taxon>
        <taxon>Eurotatoria</taxon>
        <taxon>Bdelloidea</taxon>
        <taxon>Philodinida</taxon>
        <taxon>Philodinidae</taxon>
        <taxon>Rotaria</taxon>
    </lineage>
</organism>
<gene>
    <name evidence="3" type="ORF">JBS370_LOCUS42916</name>
</gene>
<keyword evidence="1" id="KW-0175">Coiled coil</keyword>
<feature type="coiled-coil region" evidence="1">
    <location>
        <begin position="6"/>
        <end position="47"/>
    </location>
</feature>
<evidence type="ECO:0000256" key="2">
    <source>
        <dbReference type="SAM" id="MobiDB-lite"/>
    </source>
</evidence>
<feature type="non-terminal residue" evidence="3">
    <location>
        <position position="1"/>
    </location>
</feature>